<reference evidence="1 2" key="1">
    <citation type="journal article" date="2015" name="PLoS Negl. Trop. Dis.">
        <title>Distribution of Plasmids in Distinct Leptospira Pathogenic Species.</title>
        <authorList>
            <person name="Wang Y."/>
            <person name="Zhuang X."/>
            <person name="Zhong Y."/>
            <person name="Zhang C."/>
            <person name="Zhang Y."/>
            <person name="Zeng L."/>
            <person name="Zhu Y."/>
            <person name="He P."/>
            <person name="Dong K."/>
            <person name="Pal U."/>
            <person name="Guo X."/>
            <person name="Qin J."/>
        </authorList>
    </citation>
    <scope>NUCLEOTIDE SEQUENCE [LARGE SCALE GENOMIC DNA]</scope>
    <source>
        <strain evidence="1 2">56604</strain>
    </source>
</reference>
<sequence length="40" mass="4998">MFIRWVCFLFPAPPKRDKFQKFYFAFLRNETKVDSLIYFS</sequence>
<gene>
    <name evidence="1" type="ORF">LBBP_04122</name>
</gene>
<name>A0A0S2IX87_LEPBO</name>
<dbReference type="Proteomes" id="UP000058857">
    <property type="component" value="Chromosome 2"/>
</dbReference>
<protein>
    <submittedName>
        <fullName evidence="1">Uncharacterized protein</fullName>
    </submittedName>
</protein>
<evidence type="ECO:0000313" key="2">
    <source>
        <dbReference type="Proteomes" id="UP000058857"/>
    </source>
</evidence>
<evidence type="ECO:0000313" key="1">
    <source>
        <dbReference type="EMBL" id="ALO28258.1"/>
    </source>
</evidence>
<organism evidence="1">
    <name type="scientific">Leptospira borgpetersenii serovar Ballum</name>
    <dbReference type="NCBI Taxonomy" id="280505"/>
    <lineage>
        <taxon>Bacteria</taxon>
        <taxon>Pseudomonadati</taxon>
        <taxon>Spirochaetota</taxon>
        <taxon>Spirochaetia</taxon>
        <taxon>Leptospirales</taxon>
        <taxon>Leptospiraceae</taxon>
        <taxon>Leptospira</taxon>
    </lineage>
</organism>
<accession>A0A0S2IX87</accession>
<proteinExistence type="predicted"/>
<dbReference type="EMBL" id="CP012030">
    <property type="protein sequence ID" value="ALO28258.1"/>
    <property type="molecule type" value="Genomic_DNA"/>
</dbReference>
<dbReference type="AlphaFoldDB" id="A0A0S2IX87"/>